<name>A0A084JH12_9FIRM</name>
<comment type="caution">
    <text evidence="2">The sequence shown here is derived from an EMBL/GenBank/DDBJ whole genome shotgun (WGS) entry which is preliminary data.</text>
</comment>
<feature type="transmembrane region" description="Helical" evidence="1">
    <location>
        <begin position="41"/>
        <end position="60"/>
    </location>
</feature>
<dbReference type="RefSeq" id="WP_038283663.1">
    <property type="nucleotide sequence ID" value="NZ_JPME01000025.1"/>
</dbReference>
<dbReference type="InterPro" id="IPR046088">
    <property type="entry name" value="DUF6106"/>
</dbReference>
<sequence length="169" mass="19150">MNEMYAEWLVKRKSPAYTMLIKIAMGILCVIAFFLSMSPIFGIFGVLILLAAAAATYFVFRNSEVEFEYLYVTNTLSIDRIYGRSKRKKAWEGSMEGIQIVAPTDSTEARDHETKNMKLLDFSSHVPGAKTYTLISQSGAETTKIIFEPNDKLLQCMRMTAPRKVIKQV</sequence>
<dbReference type="EMBL" id="JPME01000025">
    <property type="protein sequence ID" value="KEZ88246.1"/>
    <property type="molecule type" value="Genomic_DNA"/>
</dbReference>
<keyword evidence="1" id="KW-0472">Membrane</keyword>
<evidence type="ECO:0000256" key="1">
    <source>
        <dbReference type="SAM" id="Phobius"/>
    </source>
</evidence>
<dbReference type="STRING" id="29354.IO98_18625"/>
<keyword evidence="1" id="KW-0812">Transmembrane</keyword>
<evidence type="ECO:0000313" key="2">
    <source>
        <dbReference type="EMBL" id="KEZ88246.1"/>
    </source>
</evidence>
<evidence type="ECO:0000313" key="3">
    <source>
        <dbReference type="Proteomes" id="UP000028525"/>
    </source>
</evidence>
<dbReference type="Proteomes" id="UP000028525">
    <property type="component" value="Unassembled WGS sequence"/>
</dbReference>
<dbReference type="Pfam" id="PF19601">
    <property type="entry name" value="DUF6106"/>
    <property type="match status" value="1"/>
</dbReference>
<keyword evidence="3" id="KW-1185">Reference proteome</keyword>
<dbReference type="OrthoDB" id="2062630at2"/>
<gene>
    <name evidence="2" type="ORF">IO98_18625</name>
</gene>
<protein>
    <submittedName>
        <fullName evidence="2">Uncharacterized protein</fullName>
    </submittedName>
</protein>
<organism evidence="2 3">
    <name type="scientific">Lacrimispora celerecrescens</name>
    <dbReference type="NCBI Taxonomy" id="29354"/>
    <lineage>
        <taxon>Bacteria</taxon>
        <taxon>Bacillati</taxon>
        <taxon>Bacillota</taxon>
        <taxon>Clostridia</taxon>
        <taxon>Lachnospirales</taxon>
        <taxon>Lachnospiraceae</taxon>
        <taxon>Lacrimispora</taxon>
    </lineage>
</organism>
<proteinExistence type="predicted"/>
<accession>A0A084JH12</accession>
<dbReference type="AlphaFoldDB" id="A0A084JH12"/>
<feature type="transmembrane region" description="Helical" evidence="1">
    <location>
        <begin position="16"/>
        <end position="35"/>
    </location>
</feature>
<keyword evidence="1" id="KW-1133">Transmembrane helix</keyword>
<reference evidence="2 3" key="1">
    <citation type="submission" date="2014-07" db="EMBL/GenBank/DDBJ databases">
        <title>Draft genome of Clostridium celerecrescens 152B isolated from sediments associated with methane hydrate from Krishna Godavari basin.</title>
        <authorList>
            <person name="Honkalas V.S."/>
            <person name="Dabir A.P."/>
            <person name="Arora P."/>
            <person name="Dhakephalkar P.K."/>
        </authorList>
    </citation>
    <scope>NUCLEOTIDE SEQUENCE [LARGE SCALE GENOMIC DNA]</scope>
    <source>
        <strain evidence="2 3">152B</strain>
    </source>
</reference>